<evidence type="ECO:0000259" key="2">
    <source>
        <dbReference type="SMART" id="SM00062"/>
    </source>
</evidence>
<reference evidence="3" key="1">
    <citation type="submission" date="2018-06" db="EMBL/GenBank/DDBJ databases">
        <authorList>
            <person name="Zhirakovskaya E."/>
        </authorList>
    </citation>
    <scope>NUCLEOTIDE SEQUENCE</scope>
</reference>
<protein>
    <submittedName>
        <fullName evidence="3">ABC transporter, periplasmic amino acid-binding protein</fullName>
    </submittedName>
</protein>
<dbReference type="AlphaFoldDB" id="A0A3B0TRN6"/>
<dbReference type="Pfam" id="PF00497">
    <property type="entry name" value="SBP_bac_3"/>
    <property type="match status" value="1"/>
</dbReference>
<dbReference type="EMBL" id="UOEO01000143">
    <property type="protein sequence ID" value="VAW20608.1"/>
    <property type="molecule type" value="Genomic_DNA"/>
</dbReference>
<proteinExistence type="predicted"/>
<evidence type="ECO:0000256" key="1">
    <source>
        <dbReference type="ARBA" id="ARBA00022729"/>
    </source>
</evidence>
<sequence length="269" mass="29370">MVMVVAILVFFAASLAANAQAIPNHFDPSARADTTGSSAVPSIRFLTTDDFPPFNYRSSNGELVGFHVDLARAICRLLDAACTIQVWPFKQAGDALADNQGDVLLAGLAIDEKNGARFDFSQIYLMFPARFVTRLPDVAGFDANTLEQRVIAVRKGSNQALFASRYLKGIKPAPFKTEIEALDAVASGAAYAYFGDAMRASFWLNDNSDCCNFAGTAYFRPDLFGQGLAAAFPAGQNAVRRAFNSALVRLKRSGELDEIYLRWFPVSFY</sequence>
<dbReference type="InterPro" id="IPR001638">
    <property type="entry name" value="Solute-binding_3/MltF_N"/>
</dbReference>
<gene>
    <name evidence="3" type="ORF">MNBD_ALPHA12-1047</name>
</gene>
<dbReference type="PANTHER" id="PTHR35936:SF35">
    <property type="entry name" value="L-CYSTINE-BINDING PROTEIN TCYJ"/>
    <property type="match status" value="1"/>
</dbReference>
<evidence type="ECO:0000313" key="3">
    <source>
        <dbReference type="EMBL" id="VAW20608.1"/>
    </source>
</evidence>
<dbReference type="Gene3D" id="3.40.190.10">
    <property type="entry name" value="Periplasmic binding protein-like II"/>
    <property type="match status" value="2"/>
</dbReference>
<organism evidence="3">
    <name type="scientific">hydrothermal vent metagenome</name>
    <dbReference type="NCBI Taxonomy" id="652676"/>
    <lineage>
        <taxon>unclassified sequences</taxon>
        <taxon>metagenomes</taxon>
        <taxon>ecological metagenomes</taxon>
    </lineage>
</organism>
<name>A0A3B0TRN6_9ZZZZ</name>
<dbReference type="PANTHER" id="PTHR35936">
    <property type="entry name" value="MEMBRANE-BOUND LYTIC MUREIN TRANSGLYCOSYLASE F"/>
    <property type="match status" value="1"/>
</dbReference>
<keyword evidence="1" id="KW-0732">Signal</keyword>
<dbReference type="SUPFAM" id="SSF53850">
    <property type="entry name" value="Periplasmic binding protein-like II"/>
    <property type="match status" value="1"/>
</dbReference>
<feature type="domain" description="Solute-binding protein family 3/N-terminal" evidence="2">
    <location>
        <begin position="42"/>
        <end position="267"/>
    </location>
</feature>
<accession>A0A3B0TRN6</accession>
<dbReference type="SMART" id="SM00062">
    <property type="entry name" value="PBPb"/>
    <property type="match status" value="1"/>
</dbReference>